<dbReference type="Pfam" id="PF02272">
    <property type="entry name" value="DHHA1"/>
    <property type="match status" value="1"/>
</dbReference>
<evidence type="ECO:0000313" key="3">
    <source>
        <dbReference type="EMBL" id="ATZ18560.1"/>
    </source>
</evidence>
<dbReference type="InterPro" id="IPR001667">
    <property type="entry name" value="DDH_dom"/>
</dbReference>
<dbReference type="Gene3D" id="3.90.1640.10">
    <property type="entry name" value="inorganic pyrophosphatase (n-terminal core)"/>
    <property type="match status" value="1"/>
</dbReference>
<name>A0A2K8NXL6_9MOLU</name>
<dbReference type="GO" id="GO:0003676">
    <property type="term" value="F:nucleic acid binding"/>
    <property type="evidence" value="ECO:0007669"/>
    <property type="project" value="InterPro"/>
</dbReference>
<accession>A0A2K8NXL6</accession>
<gene>
    <name evidence="3" type="primary">nrnA</name>
    <name evidence="3" type="ORF">ESOMN_v1c01750</name>
</gene>
<dbReference type="Proteomes" id="UP000232230">
    <property type="component" value="Chromosome"/>
</dbReference>
<sequence>MTNLQYVSAIQKLIEGYETIIIHRHIIPDGDAYGSQLGLKELIKTNYPNKEVYAVGEDINYLKFIGLMDKNIIDEKYKNALVIVTDCGNVERIDNQRFKLGKHLLKIDHHPNATPYGDTSWVDVTFTSASEMVGYLAQQLNWKVSPTAGRIIYHGILTDSLRFLIKSTSSRTLEVASWLLKSNFDLGQLYEEMYKRKLSDLKIQAELIDLVKVEDQVGYLIIDEKILNKYQIPFEENGKFSNLLKDVEGIEIWLTFAARADKKWRVEFRSRELAINPIAVKYGGGGHNLASGAIVDDRNTINNVIEDAKKMIKGEFK</sequence>
<reference evidence="3 4" key="1">
    <citation type="submission" date="2017-11" db="EMBL/GenBank/DDBJ databases">
        <title>Genome sequence of Entomoplasma somnilux PYAN-1 (ATCC 49194).</title>
        <authorList>
            <person name="Lo W.-S."/>
            <person name="Gasparich G.E."/>
            <person name="Kuo C.-H."/>
        </authorList>
    </citation>
    <scope>NUCLEOTIDE SEQUENCE [LARGE SCALE GENOMIC DNA]</scope>
    <source>
        <strain evidence="3 4">PYAN-1</strain>
    </source>
</reference>
<dbReference type="Pfam" id="PF01368">
    <property type="entry name" value="DHH"/>
    <property type="match status" value="1"/>
</dbReference>
<keyword evidence="4" id="KW-1185">Reference proteome</keyword>
<dbReference type="KEGG" id="esx:ESOMN_v1c01750"/>
<dbReference type="InterPro" id="IPR038763">
    <property type="entry name" value="DHH_sf"/>
</dbReference>
<dbReference type="RefSeq" id="WP_024863754.1">
    <property type="nucleotide sequence ID" value="NZ_CP024965.1"/>
</dbReference>
<protein>
    <submittedName>
        <fullName evidence="3">Bifunctional oligoribonuclease and PAP phosphatase NrnA</fullName>
    </submittedName>
</protein>
<dbReference type="InterPro" id="IPR003156">
    <property type="entry name" value="DHHA1_dom"/>
</dbReference>
<dbReference type="SUPFAM" id="SSF64182">
    <property type="entry name" value="DHH phosphoesterases"/>
    <property type="match status" value="1"/>
</dbReference>
<proteinExistence type="predicted"/>
<dbReference type="PANTHER" id="PTHR47618">
    <property type="entry name" value="BIFUNCTIONAL OLIGORIBONUCLEASE AND PAP PHOSPHATASE NRNA"/>
    <property type="match status" value="1"/>
</dbReference>
<dbReference type="EMBL" id="CP024965">
    <property type="protein sequence ID" value="ATZ18560.1"/>
    <property type="molecule type" value="Genomic_DNA"/>
</dbReference>
<dbReference type="PANTHER" id="PTHR47618:SF1">
    <property type="entry name" value="BIFUNCTIONAL OLIGORIBONUCLEASE AND PAP PHOSPHATASE NRNA"/>
    <property type="match status" value="1"/>
</dbReference>
<feature type="domain" description="DDH" evidence="1">
    <location>
        <begin position="20"/>
        <end position="146"/>
    </location>
</feature>
<dbReference type="AlphaFoldDB" id="A0A2K8NXL6"/>
<evidence type="ECO:0000259" key="2">
    <source>
        <dbReference type="Pfam" id="PF02272"/>
    </source>
</evidence>
<dbReference type="Gene3D" id="3.10.310.30">
    <property type="match status" value="1"/>
</dbReference>
<evidence type="ECO:0000313" key="4">
    <source>
        <dbReference type="Proteomes" id="UP000232230"/>
    </source>
</evidence>
<evidence type="ECO:0000259" key="1">
    <source>
        <dbReference type="Pfam" id="PF01368"/>
    </source>
</evidence>
<organism evidence="3 4">
    <name type="scientific">Williamsoniiplasma somnilux</name>
    <dbReference type="NCBI Taxonomy" id="215578"/>
    <lineage>
        <taxon>Bacteria</taxon>
        <taxon>Bacillati</taxon>
        <taxon>Mycoplasmatota</taxon>
        <taxon>Mollicutes</taxon>
        <taxon>Entomoplasmatales</taxon>
        <taxon>Williamsoniiplasma</taxon>
    </lineage>
</organism>
<feature type="domain" description="DHHA1" evidence="2">
    <location>
        <begin position="237"/>
        <end position="313"/>
    </location>
</feature>
<dbReference type="InterPro" id="IPR051319">
    <property type="entry name" value="Oligoribo/pAp-PDE_c-di-AMP_PDE"/>
</dbReference>